<dbReference type="PANTHER" id="PTHR39321">
    <property type="entry name" value="NICOTINATE-NUCLEOTIDE ADENYLYLTRANSFERASE-RELATED"/>
    <property type="match status" value="1"/>
</dbReference>
<evidence type="ECO:0000256" key="4">
    <source>
        <dbReference type="ARBA" id="ARBA00022642"/>
    </source>
</evidence>
<feature type="domain" description="Cytidyltransferase-like" evidence="12">
    <location>
        <begin position="13"/>
        <end position="183"/>
    </location>
</feature>
<gene>
    <name evidence="11" type="primary">nadD</name>
    <name evidence="13" type="ORF">CAL20_16010</name>
</gene>
<dbReference type="GO" id="GO:0009435">
    <property type="term" value="P:NAD+ biosynthetic process"/>
    <property type="evidence" value="ECO:0007669"/>
    <property type="project" value="UniProtKB-UniRule"/>
</dbReference>
<dbReference type="AlphaFoldDB" id="A0A261U5Q1"/>
<protein>
    <recommendedName>
        <fullName evidence="11">Probable nicotinate-nucleotide adenylyltransferase</fullName>
        <ecNumber evidence="11">2.7.7.18</ecNumber>
    </recommendedName>
    <alternativeName>
        <fullName evidence="11">Deamido-NAD(+) diphosphorylase</fullName>
    </alternativeName>
    <alternativeName>
        <fullName evidence="11">Deamido-NAD(+) pyrophosphorylase</fullName>
    </alternativeName>
    <alternativeName>
        <fullName evidence="11">Nicotinate mononucleotide adenylyltransferase</fullName>
        <shortName evidence="11">NaMN adenylyltransferase</shortName>
    </alternativeName>
</protein>
<evidence type="ECO:0000256" key="8">
    <source>
        <dbReference type="ARBA" id="ARBA00022840"/>
    </source>
</evidence>
<accession>A0A261U5Q1</accession>
<evidence type="ECO:0000256" key="3">
    <source>
        <dbReference type="ARBA" id="ARBA00009014"/>
    </source>
</evidence>
<keyword evidence="4 11" id="KW-0662">Pyridine nucleotide biosynthesis</keyword>
<dbReference type="RefSeq" id="WP_094838347.1">
    <property type="nucleotide sequence ID" value="NZ_NEVQ01000013.1"/>
</dbReference>
<keyword evidence="6 11" id="KW-0548">Nucleotidyltransferase</keyword>
<evidence type="ECO:0000313" key="13">
    <source>
        <dbReference type="EMBL" id="OZI56891.1"/>
    </source>
</evidence>
<dbReference type="SUPFAM" id="SSF52374">
    <property type="entry name" value="Nucleotidylyl transferase"/>
    <property type="match status" value="1"/>
</dbReference>
<keyword evidence="14" id="KW-1185">Reference proteome</keyword>
<name>A0A261U5Q1_9BORD</name>
<dbReference type="Gene3D" id="3.40.50.620">
    <property type="entry name" value="HUPs"/>
    <property type="match status" value="1"/>
</dbReference>
<comment type="function">
    <text evidence="1 11">Catalyzes the reversible adenylation of nicotinate mononucleotide (NaMN) to nicotinic acid adenine dinucleotide (NaAD).</text>
</comment>
<reference evidence="13 14" key="1">
    <citation type="submission" date="2017-05" db="EMBL/GenBank/DDBJ databases">
        <title>Complete and WGS of Bordetella genogroups.</title>
        <authorList>
            <person name="Spilker T."/>
            <person name="LiPuma J."/>
        </authorList>
    </citation>
    <scope>NUCLEOTIDE SEQUENCE [LARGE SCALE GENOMIC DNA]</scope>
    <source>
        <strain evidence="13 14">AU9919</strain>
    </source>
</reference>
<keyword evidence="8 11" id="KW-0067">ATP-binding</keyword>
<keyword evidence="7 11" id="KW-0547">Nucleotide-binding</keyword>
<evidence type="ECO:0000256" key="11">
    <source>
        <dbReference type="HAMAP-Rule" id="MF_00244"/>
    </source>
</evidence>
<dbReference type="Proteomes" id="UP000216885">
    <property type="component" value="Unassembled WGS sequence"/>
</dbReference>
<dbReference type="EC" id="2.7.7.18" evidence="11"/>
<evidence type="ECO:0000259" key="12">
    <source>
        <dbReference type="Pfam" id="PF01467"/>
    </source>
</evidence>
<dbReference type="Pfam" id="PF01467">
    <property type="entry name" value="CTP_transf_like"/>
    <property type="match status" value="1"/>
</dbReference>
<sequence>MPVHQENEPRIGLLGGSFDPIHLAHLALARAALRELHLAQVQFIPAANPWQRAPLNAAPEHRLRMIELAIDGESGMAVNPSEIERGGATYTVDTIRALPAGARYVWILGADQLTNFCTWHQWQEISARVDLAVATRPGTPLIPPEELTEWLASQRRQDGSTHRELTTLPFTPMAISASDIRARLARGDTTEGLLTEPVARYIAAHGLYR</sequence>
<comment type="caution">
    <text evidence="13">The sequence shown here is derived from an EMBL/GenBank/DDBJ whole genome shotgun (WGS) entry which is preliminary data.</text>
</comment>
<dbReference type="InterPro" id="IPR004821">
    <property type="entry name" value="Cyt_trans-like"/>
</dbReference>
<dbReference type="UniPathway" id="UPA00253">
    <property type="reaction ID" value="UER00332"/>
</dbReference>
<dbReference type="EMBL" id="NEVQ01000013">
    <property type="protein sequence ID" value="OZI56891.1"/>
    <property type="molecule type" value="Genomic_DNA"/>
</dbReference>
<evidence type="ECO:0000256" key="9">
    <source>
        <dbReference type="ARBA" id="ARBA00023027"/>
    </source>
</evidence>
<proteinExistence type="inferred from homology"/>
<dbReference type="GO" id="GO:0005524">
    <property type="term" value="F:ATP binding"/>
    <property type="evidence" value="ECO:0007669"/>
    <property type="project" value="UniProtKB-KW"/>
</dbReference>
<dbReference type="NCBIfam" id="TIGR00482">
    <property type="entry name" value="nicotinate (nicotinamide) nucleotide adenylyltransferase"/>
    <property type="match status" value="1"/>
</dbReference>
<evidence type="ECO:0000256" key="5">
    <source>
        <dbReference type="ARBA" id="ARBA00022679"/>
    </source>
</evidence>
<comment type="catalytic activity">
    <reaction evidence="10 11">
        <text>nicotinate beta-D-ribonucleotide + ATP + H(+) = deamido-NAD(+) + diphosphate</text>
        <dbReference type="Rhea" id="RHEA:22860"/>
        <dbReference type="ChEBI" id="CHEBI:15378"/>
        <dbReference type="ChEBI" id="CHEBI:30616"/>
        <dbReference type="ChEBI" id="CHEBI:33019"/>
        <dbReference type="ChEBI" id="CHEBI:57502"/>
        <dbReference type="ChEBI" id="CHEBI:58437"/>
        <dbReference type="EC" id="2.7.7.18"/>
    </reaction>
</comment>
<dbReference type="PANTHER" id="PTHR39321:SF3">
    <property type="entry name" value="PHOSPHOPANTETHEINE ADENYLYLTRANSFERASE"/>
    <property type="match status" value="1"/>
</dbReference>
<evidence type="ECO:0000256" key="2">
    <source>
        <dbReference type="ARBA" id="ARBA00005019"/>
    </source>
</evidence>
<dbReference type="InterPro" id="IPR005248">
    <property type="entry name" value="NadD/NMNAT"/>
</dbReference>
<dbReference type="HAMAP" id="MF_00244">
    <property type="entry name" value="NaMN_adenylyltr"/>
    <property type="match status" value="1"/>
</dbReference>
<evidence type="ECO:0000256" key="1">
    <source>
        <dbReference type="ARBA" id="ARBA00002324"/>
    </source>
</evidence>
<dbReference type="GO" id="GO:0004515">
    <property type="term" value="F:nicotinate-nucleotide adenylyltransferase activity"/>
    <property type="evidence" value="ECO:0007669"/>
    <property type="project" value="UniProtKB-UniRule"/>
</dbReference>
<comment type="pathway">
    <text evidence="2 11">Cofactor biosynthesis; NAD(+) biosynthesis; deamido-NAD(+) from nicotinate D-ribonucleotide: step 1/1.</text>
</comment>
<evidence type="ECO:0000256" key="10">
    <source>
        <dbReference type="ARBA" id="ARBA00048721"/>
    </source>
</evidence>
<dbReference type="InterPro" id="IPR014729">
    <property type="entry name" value="Rossmann-like_a/b/a_fold"/>
</dbReference>
<comment type="similarity">
    <text evidence="3 11">Belongs to the NadD family.</text>
</comment>
<evidence type="ECO:0000313" key="14">
    <source>
        <dbReference type="Proteomes" id="UP000216885"/>
    </source>
</evidence>
<evidence type="ECO:0000256" key="6">
    <source>
        <dbReference type="ARBA" id="ARBA00022695"/>
    </source>
</evidence>
<evidence type="ECO:0000256" key="7">
    <source>
        <dbReference type="ARBA" id="ARBA00022741"/>
    </source>
</evidence>
<keyword evidence="9 11" id="KW-0520">NAD</keyword>
<dbReference type="CDD" id="cd02165">
    <property type="entry name" value="NMNAT"/>
    <property type="match status" value="1"/>
</dbReference>
<organism evidence="13 14">
    <name type="scientific">Bordetella genomosp. 4</name>
    <dbReference type="NCBI Taxonomy" id="463044"/>
    <lineage>
        <taxon>Bacteria</taxon>
        <taxon>Pseudomonadati</taxon>
        <taxon>Pseudomonadota</taxon>
        <taxon>Betaproteobacteria</taxon>
        <taxon>Burkholderiales</taxon>
        <taxon>Alcaligenaceae</taxon>
        <taxon>Bordetella</taxon>
    </lineage>
</organism>
<keyword evidence="5 11" id="KW-0808">Transferase</keyword>